<sequence>MNKFSKLVIVLALTSTMGFGTQAFAEMGVNSSTTGSSGTGTLNAYGTGTTTGTDGMGTTGTTTGTGTYGTGTTTDTTGTYGTGTTGTGTTGYGTNGTGTTGYGTTSTTPGAYGTYGTDGTGTGTTNYGTTLGNTVSNKTHHLLDRMNTYSNTNANTKGYGGNYDTYSYRANADTTTKGTNWGWLGLLGLLGLVGMRGGNRNESDIK</sequence>
<name>A0ABT2USF7_9BACL</name>
<evidence type="ECO:0008006" key="4">
    <source>
        <dbReference type="Google" id="ProtNLM"/>
    </source>
</evidence>
<organism evidence="2 3">
    <name type="scientific">Paenibacillus baimaensis</name>
    <dbReference type="NCBI Taxonomy" id="2982185"/>
    <lineage>
        <taxon>Bacteria</taxon>
        <taxon>Bacillati</taxon>
        <taxon>Bacillota</taxon>
        <taxon>Bacilli</taxon>
        <taxon>Bacillales</taxon>
        <taxon>Paenibacillaceae</taxon>
        <taxon>Paenibacillus</taxon>
    </lineage>
</organism>
<accession>A0ABT2USF7</accession>
<evidence type="ECO:0000256" key="1">
    <source>
        <dbReference type="SAM" id="SignalP"/>
    </source>
</evidence>
<dbReference type="RefSeq" id="WP_262688365.1">
    <property type="nucleotide sequence ID" value="NZ_JAOQIO010000123.1"/>
</dbReference>
<keyword evidence="1" id="KW-0732">Signal</keyword>
<dbReference type="EMBL" id="JAOQIO010000123">
    <property type="protein sequence ID" value="MCU6797608.1"/>
    <property type="molecule type" value="Genomic_DNA"/>
</dbReference>
<protein>
    <recommendedName>
        <fullName evidence="4">WGxxGxxG-CTERM domain-containing protein</fullName>
    </recommendedName>
</protein>
<dbReference type="Proteomes" id="UP001652445">
    <property type="component" value="Unassembled WGS sequence"/>
</dbReference>
<feature type="signal peptide" evidence="1">
    <location>
        <begin position="1"/>
        <end position="25"/>
    </location>
</feature>
<proteinExistence type="predicted"/>
<gene>
    <name evidence="2" type="ORF">OB236_36335</name>
</gene>
<reference evidence="2 3" key="1">
    <citation type="submission" date="2022-09" db="EMBL/GenBank/DDBJ databases">
        <authorList>
            <person name="Han X.L."/>
            <person name="Wang Q."/>
            <person name="Lu T."/>
        </authorList>
    </citation>
    <scope>NUCLEOTIDE SEQUENCE [LARGE SCALE GENOMIC DNA]</scope>
    <source>
        <strain evidence="2 3">WQ 127069</strain>
    </source>
</reference>
<feature type="chain" id="PRO_5046940097" description="WGxxGxxG-CTERM domain-containing protein" evidence="1">
    <location>
        <begin position="26"/>
        <end position="206"/>
    </location>
</feature>
<comment type="caution">
    <text evidence="2">The sequence shown here is derived from an EMBL/GenBank/DDBJ whole genome shotgun (WGS) entry which is preliminary data.</text>
</comment>
<keyword evidence="3" id="KW-1185">Reference proteome</keyword>
<evidence type="ECO:0000313" key="2">
    <source>
        <dbReference type="EMBL" id="MCU6797608.1"/>
    </source>
</evidence>
<evidence type="ECO:0000313" key="3">
    <source>
        <dbReference type="Proteomes" id="UP001652445"/>
    </source>
</evidence>